<accession>A0ABT5KFL3</accession>
<dbReference type="InterPro" id="IPR046357">
    <property type="entry name" value="PPIase_dom_sf"/>
</dbReference>
<evidence type="ECO:0000256" key="7">
    <source>
        <dbReference type="SAM" id="SignalP"/>
    </source>
</evidence>
<dbReference type="Proteomes" id="UP001221189">
    <property type="component" value="Unassembled WGS sequence"/>
</dbReference>
<dbReference type="PROSITE" id="PS50059">
    <property type="entry name" value="FKBP_PPIASE"/>
    <property type="match status" value="1"/>
</dbReference>
<comment type="catalytic activity">
    <reaction evidence="1 5 6">
        <text>[protein]-peptidylproline (omega=180) = [protein]-peptidylproline (omega=0)</text>
        <dbReference type="Rhea" id="RHEA:16237"/>
        <dbReference type="Rhea" id="RHEA-COMP:10747"/>
        <dbReference type="Rhea" id="RHEA-COMP:10748"/>
        <dbReference type="ChEBI" id="CHEBI:83833"/>
        <dbReference type="ChEBI" id="CHEBI:83834"/>
        <dbReference type="EC" id="5.2.1.8"/>
    </reaction>
</comment>
<dbReference type="EMBL" id="JAQQXT010000006">
    <property type="protein sequence ID" value="MDC8772244.1"/>
    <property type="molecule type" value="Genomic_DNA"/>
</dbReference>
<dbReference type="PANTHER" id="PTHR43811:SF19">
    <property type="entry name" value="39 KDA FK506-BINDING NUCLEAR PROTEIN"/>
    <property type="match status" value="1"/>
</dbReference>
<evidence type="ECO:0000259" key="8">
    <source>
        <dbReference type="PROSITE" id="PS50059"/>
    </source>
</evidence>
<dbReference type="SUPFAM" id="SSF54534">
    <property type="entry name" value="FKBP-like"/>
    <property type="match status" value="1"/>
</dbReference>
<evidence type="ECO:0000256" key="5">
    <source>
        <dbReference type="PROSITE-ProRule" id="PRU00277"/>
    </source>
</evidence>
<keyword evidence="10" id="KW-1185">Reference proteome</keyword>
<reference evidence="9 10" key="1">
    <citation type="submission" date="2022-10" db="EMBL/GenBank/DDBJ databases">
        <title>Paucibacter sp. hw1 Genome sequencing.</title>
        <authorList>
            <person name="Park S."/>
        </authorList>
    </citation>
    <scope>NUCLEOTIDE SEQUENCE [LARGE SCALE GENOMIC DNA]</scope>
    <source>
        <strain evidence="10">hw1</strain>
    </source>
</reference>
<dbReference type="GO" id="GO:0016853">
    <property type="term" value="F:isomerase activity"/>
    <property type="evidence" value="ECO:0007669"/>
    <property type="project" value="UniProtKB-KW"/>
</dbReference>
<sequence length="158" mass="15539">MFKKILSVSTIVVAITASLGLSACGGGGSDSSTPAVDTSGSAAITALQTTDSVVGTGAIAAAGTTATVHYTGWLYDVKAANKHGSQFDSSVGKTPFSFKVGNGDVIKGWDQGVAGMKVGGKRTLTIPASLGYGTTGAGGGAIPPNAALVFDVELLSVK</sequence>
<evidence type="ECO:0000256" key="2">
    <source>
        <dbReference type="ARBA" id="ARBA00006577"/>
    </source>
</evidence>
<dbReference type="PANTHER" id="PTHR43811">
    <property type="entry name" value="FKBP-TYPE PEPTIDYL-PROLYL CIS-TRANS ISOMERASE FKPA"/>
    <property type="match status" value="1"/>
</dbReference>
<evidence type="ECO:0000256" key="4">
    <source>
        <dbReference type="ARBA" id="ARBA00023235"/>
    </source>
</evidence>
<evidence type="ECO:0000313" key="9">
    <source>
        <dbReference type="EMBL" id="MDC8772244.1"/>
    </source>
</evidence>
<feature type="chain" id="PRO_5046193223" description="Peptidyl-prolyl cis-trans isomerase" evidence="7">
    <location>
        <begin position="24"/>
        <end position="158"/>
    </location>
</feature>
<keyword evidence="7" id="KW-0732">Signal</keyword>
<protein>
    <recommendedName>
        <fullName evidence="6">Peptidyl-prolyl cis-trans isomerase</fullName>
        <ecNumber evidence="6">5.2.1.8</ecNumber>
    </recommendedName>
</protein>
<dbReference type="RefSeq" id="WP_273600453.1">
    <property type="nucleotide sequence ID" value="NZ_JAQQXT010000006.1"/>
</dbReference>
<keyword evidence="4 5" id="KW-0413">Isomerase</keyword>
<dbReference type="Gene3D" id="3.10.50.40">
    <property type="match status" value="1"/>
</dbReference>
<dbReference type="PROSITE" id="PS51257">
    <property type="entry name" value="PROKAR_LIPOPROTEIN"/>
    <property type="match status" value="1"/>
</dbReference>
<comment type="similarity">
    <text evidence="2 6">Belongs to the FKBP-type PPIase family.</text>
</comment>
<name>A0ABT5KFL3_9BURK</name>
<feature type="domain" description="PPIase FKBP-type" evidence="8">
    <location>
        <begin position="63"/>
        <end position="158"/>
    </location>
</feature>
<evidence type="ECO:0000256" key="6">
    <source>
        <dbReference type="RuleBase" id="RU003915"/>
    </source>
</evidence>
<dbReference type="Pfam" id="PF00254">
    <property type="entry name" value="FKBP_C"/>
    <property type="match status" value="1"/>
</dbReference>
<keyword evidence="3 5" id="KW-0697">Rotamase</keyword>
<dbReference type="InterPro" id="IPR001179">
    <property type="entry name" value="PPIase_FKBP_dom"/>
</dbReference>
<comment type="caution">
    <text evidence="9">The sequence shown here is derived from an EMBL/GenBank/DDBJ whole genome shotgun (WGS) entry which is preliminary data.</text>
</comment>
<feature type="signal peptide" evidence="7">
    <location>
        <begin position="1"/>
        <end position="23"/>
    </location>
</feature>
<evidence type="ECO:0000256" key="3">
    <source>
        <dbReference type="ARBA" id="ARBA00023110"/>
    </source>
</evidence>
<evidence type="ECO:0000256" key="1">
    <source>
        <dbReference type="ARBA" id="ARBA00000971"/>
    </source>
</evidence>
<gene>
    <name evidence="9" type="ORF">PRZ03_11735</name>
</gene>
<dbReference type="EC" id="5.2.1.8" evidence="6"/>
<proteinExistence type="inferred from homology"/>
<evidence type="ECO:0000313" key="10">
    <source>
        <dbReference type="Proteomes" id="UP001221189"/>
    </source>
</evidence>
<organism evidence="9 10">
    <name type="scientific">Roseateles albus</name>
    <dbReference type="NCBI Taxonomy" id="2987525"/>
    <lineage>
        <taxon>Bacteria</taxon>
        <taxon>Pseudomonadati</taxon>
        <taxon>Pseudomonadota</taxon>
        <taxon>Betaproteobacteria</taxon>
        <taxon>Burkholderiales</taxon>
        <taxon>Sphaerotilaceae</taxon>
        <taxon>Roseateles</taxon>
    </lineage>
</organism>